<evidence type="ECO:0000259" key="6">
    <source>
        <dbReference type="PROSITE" id="PS50937"/>
    </source>
</evidence>
<dbReference type="InterPro" id="IPR047057">
    <property type="entry name" value="MerR_fam"/>
</dbReference>
<evidence type="ECO:0000256" key="3">
    <source>
        <dbReference type="ARBA" id="ARBA00023125"/>
    </source>
</evidence>
<feature type="domain" description="HTH merR-type" evidence="6">
    <location>
        <begin position="1"/>
        <end position="70"/>
    </location>
</feature>
<dbReference type="EMBL" id="BAABFV010000002">
    <property type="protein sequence ID" value="GAA4364270.1"/>
    <property type="molecule type" value="Genomic_DNA"/>
</dbReference>
<evidence type="ECO:0000256" key="5">
    <source>
        <dbReference type="SAM" id="Coils"/>
    </source>
</evidence>
<dbReference type="Gene3D" id="1.10.1660.10">
    <property type="match status" value="1"/>
</dbReference>
<dbReference type="InterPro" id="IPR015358">
    <property type="entry name" value="Tscrpt_reg_MerR_DNA-bd"/>
</dbReference>
<dbReference type="Pfam" id="PF00376">
    <property type="entry name" value="MerR"/>
    <property type="match status" value="1"/>
</dbReference>
<accession>A0ABP8ING8</accession>
<comment type="caution">
    <text evidence="7">The sequence shown here is derived from an EMBL/GenBank/DDBJ whole genome shotgun (WGS) entry which is preliminary data.</text>
</comment>
<keyword evidence="4" id="KW-0804">Transcription</keyword>
<dbReference type="RefSeq" id="WP_345293110.1">
    <property type="nucleotide sequence ID" value="NZ_BAABFV010000002.1"/>
</dbReference>
<evidence type="ECO:0000313" key="8">
    <source>
        <dbReference type="Proteomes" id="UP001501011"/>
    </source>
</evidence>
<keyword evidence="1" id="KW-0678">Repressor</keyword>
<keyword evidence="8" id="KW-1185">Reference proteome</keyword>
<keyword evidence="2" id="KW-0805">Transcription regulation</keyword>
<name>A0ABP8ING8_9GAMM</name>
<dbReference type="PRINTS" id="PR00040">
    <property type="entry name" value="HTHMERR"/>
</dbReference>
<proteinExistence type="predicted"/>
<reference evidence="8" key="1">
    <citation type="journal article" date="2019" name="Int. J. Syst. Evol. Microbiol.">
        <title>The Global Catalogue of Microorganisms (GCM) 10K type strain sequencing project: providing services to taxonomists for standard genome sequencing and annotation.</title>
        <authorList>
            <consortium name="The Broad Institute Genomics Platform"/>
            <consortium name="The Broad Institute Genome Sequencing Center for Infectious Disease"/>
            <person name="Wu L."/>
            <person name="Ma J."/>
        </authorList>
    </citation>
    <scope>NUCLEOTIDE SEQUENCE [LARGE SCALE GENOMIC DNA]</scope>
    <source>
        <strain evidence="8">JCM 17728</strain>
    </source>
</reference>
<dbReference type="InterPro" id="IPR009061">
    <property type="entry name" value="DNA-bd_dom_put_sf"/>
</dbReference>
<dbReference type="Proteomes" id="UP001501011">
    <property type="component" value="Unassembled WGS sequence"/>
</dbReference>
<dbReference type="SUPFAM" id="SSF46955">
    <property type="entry name" value="Putative DNA-binding domain"/>
    <property type="match status" value="1"/>
</dbReference>
<keyword evidence="5" id="KW-0175">Coiled coil</keyword>
<protein>
    <submittedName>
        <fullName evidence="7">Hg(II)-responsive transcriptional regulator</fullName>
    </submittedName>
</protein>
<keyword evidence="3" id="KW-0238">DNA-binding</keyword>
<evidence type="ECO:0000256" key="2">
    <source>
        <dbReference type="ARBA" id="ARBA00023015"/>
    </source>
</evidence>
<evidence type="ECO:0000313" key="7">
    <source>
        <dbReference type="EMBL" id="GAA4364270.1"/>
    </source>
</evidence>
<dbReference type="InterPro" id="IPR000551">
    <property type="entry name" value="MerR-type_HTH_dom"/>
</dbReference>
<dbReference type="SMART" id="SM00422">
    <property type="entry name" value="HTH_MERR"/>
    <property type="match status" value="1"/>
</dbReference>
<feature type="coiled-coil region" evidence="5">
    <location>
        <begin position="88"/>
        <end position="115"/>
    </location>
</feature>
<gene>
    <name evidence="7" type="primary">merR</name>
    <name evidence="7" type="ORF">GCM10023151_20320</name>
</gene>
<evidence type="ECO:0000256" key="4">
    <source>
        <dbReference type="ARBA" id="ARBA00023163"/>
    </source>
</evidence>
<sequence length="127" mass="14513">MRTIGFVAKELGISVETIKFYERKGLIKQPVKPESGYRVYDHTITQRIEFILKAKTLGFTLNEISSLLRLSNDCKEVERIGLKKLAVIQEKINDLRKLETVIKRLTENCQNNQDATSCPIIESLSNS</sequence>
<organism evidence="7 8">
    <name type="scientific">Kangiella marina</name>
    <dbReference type="NCBI Taxonomy" id="1079178"/>
    <lineage>
        <taxon>Bacteria</taxon>
        <taxon>Pseudomonadati</taxon>
        <taxon>Pseudomonadota</taxon>
        <taxon>Gammaproteobacteria</taxon>
        <taxon>Kangiellales</taxon>
        <taxon>Kangiellaceae</taxon>
        <taxon>Kangiella</taxon>
    </lineage>
</organism>
<dbReference type="PANTHER" id="PTHR30204">
    <property type="entry name" value="REDOX-CYCLING DRUG-SENSING TRANSCRIPTIONAL ACTIVATOR SOXR"/>
    <property type="match status" value="1"/>
</dbReference>
<evidence type="ECO:0000256" key="1">
    <source>
        <dbReference type="ARBA" id="ARBA00022491"/>
    </source>
</evidence>
<dbReference type="Pfam" id="PF09278">
    <property type="entry name" value="MerR-DNA-bind"/>
    <property type="match status" value="1"/>
</dbReference>
<dbReference type="PROSITE" id="PS50937">
    <property type="entry name" value="HTH_MERR_2"/>
    <property type="match status" value="1"/>
</dbReference>
<dbReference type="PANTHER" id="PTHR30204:SF69">
    <property type="entry name" value="MERR-FAMILY TRANSCRIPTIONAL REGULATOR"/>
    <property type="match status" value="1"/>
</dbReference>